<dbReference type="Proteomes" id="UP001597568">
    <property type="component" value="Unassembled WGS sequence"/>
</dbReference>
<dbReference type="EMBL" id="JBHUOR010000018">
    <property type="protein sequence ID" value="MFD2867530.1"/>
    <property type="molecule type" value="Genomic_DNA"/>
</dbReference>
<proteinExistence type="predicted"/>
<dbReference type="RefSeq" id="WP_380146815.1">
    <property type="nucleotide sequence ID" value="NZ_JBHUOR010000018.1"/>
</dbReference>
<protein>
    <submittedName>
        <fullName evidence="2">VC0807 family protein</fullName>
    </submittedName>
</protein>
<reference evidence="3" key="1">
    <citation type="journal article" date="2019" name="Int. J. Syst. Evol. Microbiol.">
        <title>The Global Catalogue of Microorganisms (GCM) 10K type strain sequencing project: providing services to taxonomists for standard genome sequencing and annotation.</title>
        <authorList>
            <consortium name="The Broad Institute Genomics Platform"/>
            <consortium name="The Broad Institute Genome Sequencing Center for Infectious Disease"/>
            <person name="Wu L."/>
            <person name="Ma J."/>
        </authorList>
    </citation>
    <scope>NUCLEOTIDE SEQUENCE [LARGE SCALE GENOMIC DNA]</scope>
    <source>
        <strain evidence="3">KCTC 33522</strain>
    </source>
</reference>
<feature type="transmembrane region" description="Helical" evidence="1">
    <location>
        <begin position="91"/>
        <end position="117"/>
    </location>
</feature>
<evidence type="ECO:0000256" key="1">
    <source>
        <dbReference type="SAM" id="Phobius"/>
    </source>
</evidence>
<keyword evidence="1" id="KW-0812">Transmembrane</keyword>
<keyword evidence="1" id="KW-0472">Membrane</keyword>
<name>A0ABW5XX31_9BACL</name>
<sequence>MKKNSTLWDLVFYVAIPLVIWHMRDKIGLTDYMAMVISAGIGIVYGLYMFSKQKKLNVFGTFILADLIITMLITVFSGSAMNLLWNNVYYTYVLAGVYFVSILIKKPLMLYMALDLFAIDPERRARILPIFHTKKVKLLFVVFTLSIVMKEILSALLQGYLITQYGVNAYDKGILLKQGMNIAFMVITFILVMLIMKEAGKHMSEEEREKFFGS</sequence>
<gene>
    <name evidence="2" type="ORF">ACFSY7_03300</name>
</gene>
<feature type="transmembrane region" description="Helical" evidence="1">
    <location>
        <begin position="29"/>
        <end position="50"/>
    </location>
</feature>
<accession>A0ABW5XX31</accession>
<comment type="caution">
    <text evidence="2">The sequence shown here is derived from an EMBL/GenBank/DDBJ whole genome shotgun (WGS) entry which is preliminary data.</text>
</comment>
<feature type="transmembrane region" description="Helical" evidence="1">
    <location>
        <begin position="62"/>
        <end position="85"/>
    </location>
</feature>
<feature type="transmembrane region" description="Helical" evidence="1">
    <location>
        <begin position="174"/>
        <end position="196"/>
    </location>
</feature>
<feature type="transmembrane region" description="Helical" evidence="1">
    <location>
        <begin position="7"/>
        <end position="23"/>
    </location>
</feature>
<feature type="transmembrane region" description="Helical" evidence="1">
    <location>
        <begin position="138"/>
        <end position="162"/>
    </location>
</feature>
<keyword evidence="1" id="KW-1133">Transmembrane helix</keyword>
<organism evidence="2 3">
    <name type="scientific">Kurthia populi</name>
    <dbReference type="NCBI Taxonomy" id="1562132"/>
    <lineage>
        <taxon>Bacteria</taxon>
        <taxon>Bacillati</taxon>
        <taxon>Bacillota</taxon>
        <taxon>Bacilli</taxon>
        <taxon>Bacillales</taxon>
        <taxon>Caryophanaceae</taxon>
        <taxon>Kurthia</taxon>
    </lineage>
</organism>
<dbReference type="NCBIfam" id="NF041646">
    <property type="entry name" value="VC0807_fam"/>
    <property type="match status" value="1"/>
</dbReference>
<keyword evidence="3" id="KW-1185">Reference proteome</keyword>
<evidence type="ECO:0000313" key="3">
    <source>
        <dbReference type="Proteomes" id="UP001597568"/>
    </source>
</evidence>
<evidence type="ECO:0000313" key="2">
    <source>
        <dbReference type="EMBL" id="MFD2867530.1"/>
    </source>
</evidence>